<dbReference type="InterPro" id="IPR057326">
    <property type="entry name" value="KR_dom"/>
</dbReference>
<dbReference type="PANTHER" id="PTHR44196">
    <property type="entry name" value="DEHYDROGENASE/REDUCTASE SDR FAMILY MEMBER 7B"/>
    <property type="match status" value="1"/>
</dbReference>
<keyword evidence="6" id="KW-1185">Reference proteome</keyword>
<dbReference type="RefSeq" id="WP_236339507.1">
    <property type="nucleotide sequence ID" value="NZ_CAKMMF010000005.1"/>
</dbReference>
<comment type="caution">
    <text evidence="5">The sequence shown here is derived from an EMBL/GenBank/DDBJ whole genome shotgun (WGS) entry which is preliminary data.</text>
</comment>
<evidence type="ECO:0000256" key="3">
    <source>
        <dbReference type="RuleBase" id="RU000363"/>
    </source>
</evidence>
<name>A0ABM9BZ11_9BACL</name>
<dbReference type="EMBL" id="CAKMMF010000005">
    <property type="protein sequence ID" value="CAH1198864.1"/>
    <property type="molecule type" value="Genomic_DNA"/>
</dbReference>
<protein>
    <submittedName>
        <fullName evidence="5">Fatty acyl-CoA reductase</fullName>
        <ecNumber evidence="5">1.2.1.-</ecNumber>
    </submittedName>
</protein>
<evidence type="ECO:0000313" key="5">
    <source>
        <dbReference type="EMBL" id="CAH1198864.1"/>
    </source>
</evidence>
<dbReference type="PANTHER" id="PTHR44196:SF1">
    <property type="entry name" value="DEHYDROGENASE_REDUCTASE SDR FAMILY MEMBER 7B"/>
    <property type="match status" value="1"/>
</dbReference>
<dbReference type="PRINTS" id="PR00081">
    <property type="entry name" value="GDHRDH"/>
</dbReference>
<dbReference type="Proteomes" id="UP000838686">
    <property type="component" value="Unassembled WGS sequence"/>
</dbReference>
<sequence length="245" mass="26399">MNITGQTVLITGGASGIGLAVAKKLARLNNQVIIAGRDPRKLEAACAEVKELIAIPCDISKEEQRLSLASEVAERYPKLTLLINNAGIQFQSRFDSNPPSLEAIHEEMETNFVAAVRLIALMIPSLLKQPEAGIINMSSGLAIAPKAGAPIYCASKAALSAFSRSLRYQLEPTPVRVFDVLAPLVDTAMTEGRGKGKISPERFADELVAGVAKDKYVLHVGKTKYLYALSRLLPKLAYQITKNGL</sequence>
<evidence type="ECO:0000259" key="4">
    <source>
        <dbReference type="SMART" id="SM00822"/>
    </source>
</evidence>
<dbReference type="EC" id="1.2.1.-" evidence="5"/>
<gene>
    <name evidence="5" type="primary">acr1</name>
    <name evidence="5" type="ORF">PAECIP111893_01140</name>
</gene>
<dbReference type="PRINTS" id="PR00080">
    <property type="entry name" value="SDRFAMILY"/>
</dbReference>
<dbReference type="InterPro" id="IPR036291">
    <property type="entry name" value="NAD(P)-bd_dom_sf"/>
</dbReference>
<evidence type="ECO:0000313" key="6">
    <source>
        <dbReference type="Proteomes" id="UP000838686"/>
    </source>
</evidence>
<organism evidence="5 6">
    <name type="scientific">Paenibacillus plantiphilus</name>
    <dbReference type="NCBI Taxonomy" id="2905650"/>
    <lineage>
        <taxon>Bacteria</taxon>
        <taxon>Bacillati</taxon>
        <taxon>Bacillota</taxon>
        <taxon>Bacilli</taxon>
        <taxon>Bacillales</taxon>
        <taxon>Paenibacillaceae</taxon>
        <taxon>Paenibacillus</taxon>
    </lineage>
</organism>
<evidence type="ECO:0000256" key="2">
    <source>
        <dbReference type="ARBA" id="ARBA00023002"/>
    </source>
</evidence>
<evidence type="ECO:0000256" key="1">
    <source>
        <dbReference type="ARBA" id="ARBA00006484"/>
    </source>
</evidence>
<keyword evidence="2 5" id="KW-0560">Oxidoreductase</keyword>
<dbReference type="SUPFAM" id="SSF51735">
    <property type="entry name" value="NAD(P)-binding Rossmann-fold domains"/>
    <property type="match status" value="1"/>
</dbReference>
<accession>A0ABM9BZ11</accession>
<dbReference type="InterPro" id="IPR002347">
    <property type="entry name" value="SDR_fam"/>
</dbReference>
<feature type="domain" description="Ketoreductase" evidence="4">
    <location>
        <begin position="6"/>
        <end position="187"/>
    </location>
</feature>
<dbReference type="PROSITE" id="PS00061">
    <property type="entry name" value="ADH_SHORT"/>
    <property type="match status" value="1"/>
</dbReference>
<dbReference type="SMART" id="SM00822">
    <property type="entry name" value="PKS_KR"/>
    <property type="match status" value="1"/>
</dbReference>
<proteinExistence type="inferred from homology"/>
<reference evidence="5" key="1">
    <citation type="submission" date="2022-01" db="EMBL/GenBank/DDBJ databases">
        <authorList>
            <person name="Criscuolo A."/>
        </authorList>
    </citation>
    <scope>NUCLEOTIDE SEQUENCE</scope>
    <source>
        <strain evidence="5">CIP111893</strain>
    </source>
</reference>
<dbReference type="InterPro" id="IPR020904">
    <property type="entry name" value="Sc_DH/Rdtase_CS"/>
</dbReference>
<comment type="similarity">
    <text evidence="1 3">Belongs to the short-chain dehydrogenases/reductases (SDR) family.</text>
</comment>
<dbReference type="Gene3D" id="3.40.50.720">
    <property type="entry name" value="NAD(P)-binding Rossmann-like Domain"/>
    <property type="match status" value="1"/>
</dbReference>
<dbReference type="GO" id="GO:0016491">
    <property type="term" value="F:oxidoreductase activity"/>
    <property type="evidence" value="ECO:0007669"/>
    <property type="project" value="UniProtKB-KW"/>
</dbReference>
<dbReference type="Pfam" id="PF00106">
    <property type="entry name" value="adh_short"/>
    <property type="match status" value="1"/>
</dbReference>